<name>A0A8S5PFQ1_9CAUD</name>
<organism evidence="1">
    <name type="scientific">Siphoviridae sp. ctLOE2</name>
    <dbReference type="NCBI Taxonomy" id="2825454"/>
    <lineage>
        <taxon>Viruses</taxon>
        <taxon>Duplodnaviria</taxon>
        <taxon>Heunggongvirae</taxon>
        <taxon>Uroviricota</taxon>
        <taxon>Caudoviricetes</taxon>
    </lineage>
</organism>
<proteinExistence type="predicted"/>
<sequence>MSKNVRPLQFGRKNPFIIQNKSKIMTHYNYPFENGIIVELVIMLGGDYAFVRVRDYCGYNHIDKDQFQISEMEPLKELLDWAGYYEDRFDKCGRQELREEFKARYGKQIIKRRNKHEN</sequence>
<reference evidence="1" key="1">
    <citation type="journal article" date="2021" name="Proc. Natl. Acad. Sci. U.S.A.">
        <title>A Catalog of Tens of Thousands of Viruses from Human Metagenomes Reveals Hidden Associations with Chronic Diseases.</title>
        <authorList>
            <person name="Tisza M.J."/>
            <person name="Buck C.B."/>
        </authorList>
    </citation>
    <scope>NUCLEOTIDE SEQUENCE</scope>
    <source>
        <strain evidence="1">CtLOE2</strain>
    </source>
</reference>
<accession>A0A8S5PFQ1</accession>
<dbReference type="EMBL" id="BK015411">
    <property type="protein sequence ID" value="DAE05496.1"/>
    <property type="molecule type" value="Genomic_DNA"/>
</dbReference>
<protein>
    <submittedName>
        <fullName evidence="1">Uncharacterized protein</fullName>
    </submittedName>
</protein>
<evidence type="ECO:0000313" key="1">
    <source>
        <dbReference type="EMBL" id="DAE05496.1"/>
    </source>
</evidence>